<sequence>MNLLLVVVSSLILLVYSLPPSKFKKYDGYQVFQVIFEPHDNTTALTEYAKGKQKGVHVWKIDYLRGASEVAVSPQRYTDVRLEFESDQLDNFNIVCVNLSENIQENLGNAAP</sequence>
<evidence type="ECO:0000256" key="1">
    <source>
        <dbReference type="ARBA" id="ARBA00022723"/>
    </source>
</evidence>
<evidence type="ECO:0000313" key="5">
    <source>
        <dbReference type="Proteomes" id="UP000594454"/>
    </source>
</evidence>
<keyword evidence="3" id="KW-0732">Signal</keyword>
<dbReference type="Proteomes" id="UP000594454">
    <property type="component" value="Chromosome 1"/>
</dbReference>
<dbReference type="InParanoid" id="A0A7R8UG53"/>
<evidence type="ECO:0000256" key="3">
    <source>
        <dbReference type="SAM" id="SignalP"/>
    </source>
</evidence>
<feature type="signal peptide" evidence="3">
    <location>
        <begin position="1"/>
        <end position="17"/>
    </location>
</feature>
<reference evidence="4 5" key="1">
    <citation type="submission" date="2020-11" db="EMBL/GenBank/DDBJ databases">
        <authorList>
            <person name="Wallbank WR R."/>
            <person name="Pardo Diaz C."/>
            <person name="Kozak K."/>
            <person name="Martin S."/>
            <person name="Jiggins C."/>
            <person name="Moest M."/>
            <person name="Warren A I."/>
            <person name="Generalovic N T."/>
            <person name="Byers J.R.P. K."/>
            <person name="Montejo-Kovacevich G."/>
            <person name="Yen C E."/>
        </authorList>
    </citation>
    <scope>NUCLEOTIDE SEQUENCE [LARGE SCALE GENOMIC DNA]</scope>
</reference>
<keyword evidence="1" id="KW-0479">Metal-binding</keyword>
<dbReference type="GO" id="GO:0046872">
    <property type="term" value="F:metal ion binding"/>
    <property type="evidence" value="ECO:0007669"/>
    <property type="project" value="UniProtKB-KW"/>
</dbReference>
<dbReference type="Gene3D" id="3.30.70.340">
    <property type="entry name" value="Metallocarboxypeptidase-like"/>
    <property type="match status" value="1"/>
</dbReference>
<feature type="chain" id="PRO_5031161687" evidence="3">
    <location>
        <begin position="18"/>
        <end position="112"/>
    </location>
</feature>
<evidence type="ECO:0000256" key="2">
    <source>
        <dbReference type="ARBA" id="ARBA00022833"/>
    </source>
</evidence>
<dbReference type="InterPro" id="IPR036990">
    <property type="entry name" value="M14A-like_propep"/>
</dbReference>
<keyword evidence="2" id="KW-0862">Zinc</keyword>
<dbReference type="SUPFAM" id="SSF54897">
    <property type="entry name" value="Protease propeptides/inhibitors"/>
    <property type="match status" value="1"/>
</dbReference>
<gene>
    <name evidence="4" type="ORF">HERILL_LOCUS3413</name>
</gene>
<proteinExistence type="predicted"/>
<protein>
    <submittedName>
        <fullName evidence="4">Uncharacterized protein</fullName>
    </submittedName>
</protein>
<keyword evidence="5" id="KW-1185">Reference proteome</keyword>
<accession>A0A7R8UG53</accession>
<dbReference type="AlphaFoldDB" id="A0A7R8UG53"/>
<dbReference type="EMBL" id="LR899009">
    <property type="protein sequence ID" value="CAD7080248.1"/>
    <property type="molecule type" value="Genomic_DNA"/>
</dbReference>
<organism evidence="4 5">
    <name type="scientific">Hermetia illucens</name>
    <name type="common">Black soldier fly</name>
    <dbReference type="NCBI Taxonomy" id="343691"/>
    <lineage>
        <taxon>Eukaryota</taxon>
        <taxon>Metazoa</taxon>
        <taxon>Ecdysozoa</taxon>
        <taxon>Arthropoda</taxon>
        <taxon>Hexapoda</taxon>
        <taxon>Insecta</taxon>
        <taxon>Pterygota</taxon>
        <taxon>Neoptera</taxon>
        <taxon>Endopterygota</taxon>
        <taxon>Diptera</taxon>
        <taxon>Brachycera</taxon>
        <taxon>Stratiomyomorpha</taxon>
        <taxon>Stratiomyidae</taxon>
        <taxon>Hermetiinae</taxon>
        <taxon>Hermetia</taxon>
    </lineage>
</organism>
<evidence type="ECO:0000313" key="4">
    <source>
        <dbReference type="EMBL" id="CAD7080248.1"/>
    </source>
</evidence>
<name>A0A7R8UG53_HERIL</name>